<reference evidence="1 2" key="1">
    <citation type="submission" date="2021-03" db="EMBL/GenBank/DDBJ databases">
        <title>novel species isolated from a fishpond in China.</title>
        <authorList>
            <person name="Lu H."/>
            <person name="Cai Z."/>
        </authorList>
    </citation>
    <scope>NUCLEOTIDE SEQUENCE [LARGE SCALE GENOMIC DNA]</scope>
    <source>
        <strain evidence="1 2">JCM 31546</strain>
    </source>
</reference>
<evidence type="ECO:0000313" key="2">
    <source>
        <dbReference type="Proteomes" id="UP000664698"/>
    </source>
</evidence>
<dbReference type="Proteomes" id="UP000664698">
    <property type="component" value="Unassembled WGS sequence"/>
</dbReference>
<organism evidence="1 2">
    <name type="scientific">Algoriphagus aestuariicola</name>
    <dbReference type="NCBI Taxonomy" id="1852016"/>
    <lineage>
        <taxon>Bacteria</taxon>
        <taxon>Pseudomonadati</taxon>
        <taxon>Bacteroidota</taxon>
        <taxon>Cytophagia</taxon>
        <taxon>Cytophagales</taxon>
        <taxon>Cyclobacteriaceae</taxon>
        <taxon>Algoriphagus</taxon>
    </lineage>
</organism>
<accession>A0ABS3BVU5</accession>
<sequence>MGKNIVYPFETFSEFLDEPYLKKISLLYDKIYVCEASLSLLFEGSTPEYLNYQKTTMEYLIDKKVIEVFPYNFEKFDNPENNKTVNDIQLELKNVLSNFSLPNSKKSKKVKLSDYTPEEIEKLRQEFFFDNFLASDLSARLDAIYLSKKTNDDFYPFLRINPTTPIENKKANVINLILGDIPEPEPGTPWEAILDYKSDEEIRNKYLALVNWINKVSKSEFDVNEIKDEYDYLLSEYNRQYKIHKLKSRNSIIEVIINMGTGLLTSLGSGDFVGAFKSIIKAEPARIKLMEEESKLLGREVGYVYHTQNKFQSREVNTFNVDKNVQLVRRPLK</sequence>
<proteinExistence type="predicted"/>
<gene>
    <name evidence="1" type="ORF">J0A67_16275</name>
</gene>
<evidence type="ECO:0000313" key="1">
    <source>
        <dbReference type="EMBL" id="MBN7802431.1"/>
    </source>
</evidence>
<name>A0ABS3BVU5_9BACT</name>
<dbReference type="RefSeq" id="WP_206570450.1">
    <property type="nucleotide sequence ID" value="NZ_JAFKCW010000004.1"/>
</dbReference>
<protein>
    <submittedName>
        <fullName evidence="1">Uncharacterized protein</fullName>
    </submittedName>
</protein>
<comment type="caution">
    <text evidence="1">The sequence shown here is derived from an EMBL/GenBank/DDBJ whole genome shotgun (WGS) entry which is preliminary data.</text>
</comment>
<dbReference type="EMBL" id="JAFKCW010000004">
    <property type="protein sequence ID" value="MBN7802431.1"/>
    <property type="molecule type" value="Genomic_DNA"/>
</dbReference>
<keyword evidence="2" id="KW-1185">Reference proteome</keyword>